<reference evidence="2 3" key="1">
    <citation type="submission" date="2018-04" db="EMBL/GenBank/DDBJ databases">
        <authorList>
            <person name="Vogel A."/>
        </authorList>
    </citation>
    <scope>NUCLEOTIDE SEQUENCE [LARGE SCALE GENOMIC DNA]</scope>
</reference>
<dbReference type="AlphaFoldDB" id="A0A484MAN8"/>
<organism evidence="2 3">
    <name type="scientific">Cuscuta campestris</name>
    <dbReference type="NCBI Taxonomy" id="132261"/>
    <lineage>
        <taxon>Eukaryota</taxon>
        <taxon>Viridiplantae</taxon>
        <taxon>Streptophyta</taxon>
        <taxon>Embryophyta</taxon>
        <taxon>Tracheophyta</taxon>
        <taxon>Spermatophyta</taxon>
        <taxon>Magnoliopsida</taxon>
        <taxon>eudicotyledons</taxon>
        <taxon>Gunneridae</taxon>
        <taxon>Pentapetalae</taxon>
        <taxon>asterids</taxon>
        <taxon>lamiids</taxon>
        <taxon>Solanales</taxon>
        <taxon>Convolvulaceae</taxon>
        <taxon>Cuscuteae</taxon>
        <taxon>Cuscuta</taxon>
        <taxon>Cuscuta subgen. Grammica</taxon>
        <taxon>Cuscuta sect. Cleistogrammica</taxon>
    </lineage>
</organism>
<sequence length="137" mass="14744">MDAYVASFVAPPVSRHATAAAAPARRPVMDKNGVKPVVSPPARHVDRRATAATEAAVIEPPPQPYYSSSGRNNNNNKKATSKSPPPPGKGNNNNNGRGCIVVEGGGDKNIDVKATSYILKVKERLRREEMKIMNEKK</sequence>
<evidence type="ECO:0000313" key="2">
    <source>
        <dbReference type="EMBL" id="VFQ85659.1"/>
    </source>
</evidence>
<evidence type="ECO:0000313" key="3">
    <source>
        <dbReference type="Proteomes" id="UP000595140"/>
    </source>
</evidence>
<accession>A0A484MAN8</accession>
<feature type="compositionally biased region" description="Low complexity" evidence="1">
    <location>
        <begin position="12"/>
        <end position="26"/>
    </location>
</feature>
<feature type="region of interest" description="Disordered" evidence="1">
    <location>
        <begin position="12"/>
        <end position="106"/>
    </location>
</feature>
<protein>
    <submittedName>
        <fullName evidence="2">Uncharacterized protein</fullName>
    </submittedName>
</protein>
<proteinExistence type="predicted"/>
<keyword evidence="3" id="KW-1185">Reference proteome</keyword>
<evidence type="ECO:0000256" key="1">
    <source>
        <dbReference type="SAM" id="MobiDB-lite"/>
    </source>
</evidence>
<gene>
    <name evidence="2" type="ORF">CCAM_LOCUS27435</name>
</gene>
<dbReference type="EMBL" id="OOIL02002964">
    <property type="protein sequence ID" value="VFQ85659.1"/>
    <property type="molecule type" value="Genomic_DNA"/>
</dbReference>
<dbReference type="Proteomes" id="UP000595140">
    <property type="component" value="Unassembled WGS sequence"/>
</dbReference>
<name>A0A484MAN8_9ASTE</name>
<feature type="compositionally biased region" description="Low complexity" evidence="1">
    <location>
        <begin position="68"/>
        <end position="82"/>
    </location>
</feature>